<feature type="domain" description="PAS" evidence="2">
    <location>
        <begin position="541"/>
        <end position="614"/>
    </location>
</feature>
<accession>A0A515EUG4</accession>
<dbReference type="FunFam" id="3.30.70.270:FF:000001">
    <property type="entry name" value="Diguanylate cyclase domain protein"/>
    <property type="match status" value="1"/>
</dbReference>
<protein>
    <submittedName>
        <fullName evidence="6">EAL domain-containing protein</fullName>
    </submittedName>
</protein>
<dbReference type="InterPro" id="IPR043128">
    <property type="entry name" value="Rev_trsase/Diguanyl_cyclase"/>
</dbReference>
<evidence type="ECO:0000259" key="2">
    <source>
        <dbReference type="PROSITE" id="PS50112"/>
    </source>
</evidence>
<dbReference type="CDD" id="cd00130">
    <property type="entry name" value="PAS"/>
    <property type="match status" value="4"/>
</dbReference>
<dbReference type="InterPro" id="IPR013767">
    <property type="entry name" value="PAS_fold"/>
</dbReference>
<dbReference type="NCBIfam" id="TIGR00229">
    <property type="entry name" value="sensory_box"/>
    <property type="match status" value="3"/>
</dbReference>
<organism evidence="6 7">
    <name type="scientific">Rhodoferax aquaticus</name>
    <dbReference type="NCBI Taxonomy" id="2527691"/>
    <lineage>
        <taxon>Bacteria</taxon>
        <taxon>Pseudomonadati</taxon>
        <taxon>Pseudomonadota</taxon>
        <taxon>Betaproteobacteria</taxon>
        <taxon>Burkholderiales</taxon>
        <taxon>Comamonadaceae</taxon>
        <taxon>Rhodoferax</taxon>
    </lineage>
</organism>
<dbReference type="Pfam" id="PF00563">
    <property type="entry name" value="EAL"/>
    <property type="match status" value="1"/>
</dbReference>
<dbReference type="Pfam" id="PF13426">
    <property type="entry name" value="PAS_9"/>
    <property type="match status" value="1"/>
</dbReference>
<dbReference type="RefSeq" id="WP_142813764.1">
    <property type="nucleotide sequence ID" value="NZ_CP036282.1"/>
</dbReference>
<feature type="domain" description="PAS" evidence="2">
    <location>
        <begin position="180"/>
        <end position="217"/>
    </location>
</feature>
<reference evidence="7" key="1">
    <citation type="submission" date="2019-02" db="EMBL/GenBank/DDBJ databases">
        <title>Complete genome sequence of Rhodoferax sp. Gr-4.</title>
        <authorList>
            <person name="Jin L."/>
        </authorList>
    </citation>
    <scope>NUCLEOTIDE SEQUENCE [LARGE SCALE GENOMIC DNA]</scope>
    <source>
        <strain evidence="7">Gr-4</strain>
    </source>
</reference>
<feature type="domain" description="PAC" evidence="3">
    <location>
        <begin position="619"/>
        <end position="671"/>
    </location>
</feature>
<dbReference type="Pfam" id="PF00990">
    <property type="entry name" value="GGDEF"/>
    <property type="match status" value="1"/>
</dbReference>
<dbReference type="KEGG" id="rhg:EXZ61_20395"/>
<dbReference type="PANTHER" id="PTHR44757">
    <property type="entry name" value="DIGUANYLATE CYCLASE DGCP"/>
    <property type="match status" value="1"/>
</dbReference>
<feature type="domain" description="PAS" evidence="2">
    <location>
        <begin position="40"/>
        <end position="99"/>
    </location>
</feature>
<dbReference type="SMART" id="SM00086">
    <property type="entry name" value="PAC"/>
    <property type="match status" value="5"/>
</dbReference>
<feature type="domain" description="PAC" evidence="3">
    <location>
        <begin position="488"/>
        <end position="540"/>
    </location>
</feature>
<dbReference type="Pfam" id="PF00989">
    <property type="entry name" value="PAS"/>
    <property type="match status" value="1"/>
</dbReference>
<dbReference type="InterPro" id="IPR000014">
    <property type="entry name" value="PAS"/>
</dbReference>
<proteinExistence type="predicted"/>
<evidence type="ECO:0000259" key="4">
    <source>
        <dbReference type="PROSITE" id="PS50883"/>
    </source>
</evidence>
<dbReference type="InterPro" id="IPR035919">
    <property type="entry name" value="EAL_sf"/>
</dbReference>
<dbReference type="InterPro" id="IPR000160">
    <property type="entry name" value="GGDEF_dom"/>
</dbReference>
<dbReference type="PANTHER" id="PTHR44757:SF4">
    <property type="entry name" value="DIGUANYLATE CYCLASE DGCE-RELATED"/>
    <property type="match status" value="1"/>
</dbReference>
<feature type="domain" description="PAC" evidence="3">
    <location>
        <begin position="113"/>
        <end position="165"/>
    </location>
</feature>
<dbReference type="PROSITE" id="PS50887">
    <property type="entry name" value="GGDEF"/>
    <property type="match status" value="1"/>
</dbReference>
<gene>
    <name evidence="6" type="ORF">EXZ61_20395</name>
</gene>
<dbReference type="InterPro" id="IPR001633">
    <property type="entry name" value="EAL_dom"/>
</dbReference>
<dbReference type="PROSITE" id="PS50113">
    <property type="entry name" value="PAC"/>
    <property type="match status" value="4"/>
</dbReference>
<dbReference type="SUPFAM" id="SSF55785">
    <property type="entry name" value="PYP-like sensor domain (PAS domain)"/>
    <property type="match status" value="5"/>
</dbReference>
<dbReference type="SMART" id="SM00091">
    <property type="entry name" value="PAS"/>
    <property type="match status" value="4"/>
</dbReference>
<dbReference type="Gene3D" id="3.20.20.450">
    <property type="entry name" value="EAL domain"/>
    <property type="match status" value="1"/>
</dbReference>
<keyword evidence="7" id="KW-1185">Reference proteome</keyword>
<dbReference type="SMART" id="SM00052">
    <property type="entry name" value="EAL"/>
    <property type="match status" value="1"/>
</dbReference>
<dbReference type="EMBL" id="CP036282">
    <property type="protein sequence ID" value="QDL56325.1"/>
    <property type="molecule type" value="Genomic_DNA"/>
</dbReference>
<dbReference type="Gene3D" id="2.10.70.100">
    <property type="match status" value="1"/>
</dbReference>
<sequence length="1103" mass="122133">MSTSDGDTPQRASRLSSADLSAVADWVVESSQRDPQQDLSEATFRALSEASPLGIYATDAQGGCTYTNAQWQTIYGLSAAQALGTGWTTSIHPEDRAKVFAHWQACADAGREFAMDFRLQQAGSPLRVVHSTARQILNARGERTGFVGAVEDITEKEAAKQVNESLLAMIWKHRIVSFTDLDGTITNVNDAFCAISGYSRAELIGRNHRLIKSDAHPTAFFTALWRTLKRGESWQGEICNRAKDGRLYWVDSIVAPLRGADGAIEQYVSIRNDISLRKQQREDLRKSQMFLDRTGRLAGVGGWEVDIVAGTVYWSDETCRIQGVEPGYSPALAEAINFYAPEARPVIEKAVQDGMTLGKNWDLELPLIKATGERIWVRAVGSVEFEKNLPRRIVGAFQDISASYAQRQVVADIKNRFQLATHSGGIGVWDFNVVDGSLVWSPEMYLLYGLPITDQTGAYELWARHLHPDDRAAAETALQDALAGKAEFRNEFRIIWADQTVHYIRAAALVERDALGAAVRMVGVNWDVSAQRNAEAELARQNELLRVTMQSIGDSVITTDGQGRVTWLNPVAERMTGWSSAEASGRLLAQIFHIVNEETRMPTENPVDTCLKQGKIVGLANHTLLISRHGEEFGIEDSAAPIRSQTGEILGVVLVFHDVTEQRRMSGEMSYRATHDELTGLVNRAEFEARLRRLLQKTHEDGSTHALMYIDLDQFKLVNDACGHTAGDQLLQQVSKLMGDAVRSRDTLARLGGDEFGVILDHCTSEQAQRVAQQICDRMEEFRFLHDGRRFRVGTSIGLVAVTSAFATTAAVMQAADTSCYAAKEAGRNRVHAWFDTDQAMRERHGEMQWTTRIEQALDEDKFVLYAQRISALGEGSHGLHAEVLLRMEDFDGGIISPGAFIPAAERFNLASRIDRWVLRNAIAWLEMHVDSINIQTLSINLSGQSVGDRAFHRQVIEKLQALSPEVCKRLCFEITETAAVTNLADAALFIEQVRAFGVRISLDDFGAGASSFGYLKSLHVDYLKIDGQFITDLVDDPLDDAAVRCFVDVARVVGVKTVAEYVDKDTVLARVKALGIDYAQGFHLHKPEPIGRLLPVFHAAAV</sequence>
<reference evidence="7" key="2">
    <citation type="journal article" date="2020" name="Int. J. Syst. Evol. Microbiol.">
        <title>Genomic insights into a novel species Rhodoferax aquaticus sp. nov., isolated from freshwater.</title>
        <authorList>
            <person name="Li T."/>
            <person name="Zhuo Y."/>
            <person name="Jin C.Z."/>
            <person name="Wu X."/>
            <person name="Ko S.R."/>
            <person name="Jin F.J."/>
            <person name="Ahn C.Y."/>
            <person name="Oh H.M."/>
            <person name="Lee H.G."/>
            <person name="Jin L."/>
        </authorList>
    </citation>
    <scope>NUCLEOTIDE SEQUENCE [LARGE SCALE GENOMIC DNA]</scope>
    <source>
        <strain evidence="7">Gr-4</strain>
    </source>
</reference>
<dbReference type="Gene3D" id="3.30.70.270">
    <property type="match status" value="1"/>
</dbReference>
<dbReference type="GO" id="GO:0003824">
    <property type="term" value="F:catalytic activity"/>
    <property type="evidence" value="ECO:0007669"/>
    <property type="project" value="UniProtKB-ARBA"/>
</dbReference>
<dbReference type="Gene3D" id="3.30.450.20">
    <property type="entry name" value="PAS domain"/>
    <property type="match status" value="5"/>
</dbReference>
<dbReference type="AlphaFoldDB" id="A0A515EUG4"/>
<dbReference type="PROSITE" id="PS50112">
    <property type="entry name" value="PAS"/>
    <property type="match status" value="3"/>
</dbReference>
<dbReference type="InterPro" id="IPR052155">
    <property type="entry name" value="Biofilm_reg_signaling"/>
</dbReference>
<dbReference type="InterPro" id="IPR001610">
    <property type="entry name" value="PAC"/>
</dbReference>
<dbReference type="InterPro" id="IPR029787">
    <property type="entry name" value="Nucleotide_cyclase"/>
</dbReference>
<evidence type="ECO:0000256" key="1">
    <source>
        <dbReference type="SAM" id="MobiDB-lite"/>
    </source>
</evidence>
<feature type="domain" description="GGDEF" evidence="5">
    <location>
        <begin position="703"/>
        <end position="836"/>
    </location>
</feature>
<dbReference type="CDD" id="cd01949">
    <property type="entry name" value="GGDEF"/>
    <property type="match status" value="1"/>
</dbReference>
<evidence type="ECO:0000313" key="6">
    <source>
        <dbReference type="EMBL" id="QDL56325.1"/>
    </source>
</evidence>
<dbReference type="NCBIfam" id="TIGR00254">
    <property type="entry name" value="GGDEF"/>
    <property type="match status" value="1"/>
</dbReference>
<dbReference type="InterPro" id="IPR035965">
    <property type="entry name" value="PAS-like_dom_sf"/>
</dbReference>
<dbReference type="InterPro" id="IPR013655">
    <property type="entry name" value="PAS_fold_3"/>
</dbReference>
<evidence type="ECO:0000259" key="3">
    <source>
        <dbReference type="PROSITE" id="PS50113"/>
    </source>
</evidence>
<feature type="domain" description="PAC" evidence="3">
    <location>
        <begin position="232"/>
        <end position="286"/>
    </location>
</feature>
<dbReference type="PROSITE" id="PS50883">
    <property type="entry name" value="EAL"/>
    <property type="match status" value="1"/>
</dbReference>
<dbReference type="SUPFAM" id="SSF55073">
    <property type="entry name" value="Nucleotide cyclase"/>
    <property type="match status" value="1"/>
</dbReference>
<feature type="compositionally biased region" description="Low complexity" evidence="1">
    <location>
        <begin position="11"/>
        <end position="20"/>
    </location>
</feature>
<name>A0A515EUG4_9BURK</name>
<feature type="domain" description="EAL" evidence="4">
    <location>
        <begin position="847"/>
        <end position="1102"/>
    </location>
</feature>
<dbReference type="CDD" id="cd01948">
    <property type="entry name" value="EAL"/>
    <property type="match status" value="1"/>
</dbReference>
<evidence type="ECO:0000313" key="7">
    <source>
        <dbReference type="Proteomes" id="UP000317365"/>
    </source>
</evidence>
<dbReference type="InterPro" id="IPR000700">
    <property type="entry name" value="PAS-assoc_C"/>
</dbReference>
<feature type="region of interest" description="Disordered" evidence="1">
    <location>
        <begin position="1"/>
        <end position="20"/>
    </location>
</feature>
<dbReference type="SMART" id="SM00267">
    <property type="entry name" value="GGDEF"/>
    <property type="match status" value="1"/>
</dbReference>
<dbReference type="SUPFAM" id="SSF141868">
    <property type="entry name" value="EAL domain-like"/>
    <property type="match status" value="1"/>
</dbReference>
<dbReference type="Pfam" id="PF08447">
    <property type="entry name" value="PAS_3"/>
    <property type="match status" value="3"/>
</dbReference>
<dbReference type="GO" id="GO:0006355">
    <property type="term" value="P:regulation of DNA-templated transcription"/>
    <property type="evidence" value="ECO:0007669"/>
    <property type="project" value="InterPro"/>
</dbReference>
<dbReference type="Proteomes" id="UP000317365">
    <property type="component" value="Chromosome"/>
</dbReference>
<evidence type="ECO:0000259" key="5">
    <source>
        <dbReference type="PROSITE" id="PS50887"/>
    </source>
</evidence>